<protein>
    <submittedName>
        <fullName evidence="1">Uncharacterized protein</fullName>
    </submittedName>
</protein>
<dbReference type="Proteomes" id="UP000051952">
    <property type="component" value="Unassembled WGS sequence"/>
</dbReference>
<organism evidence="1 2">
    <name type="scientific">Bodo saltans</name>
    <name type="common">Flagellated protozoan</name>
    <dbReference type="NCBI Taxonomy" id="75058"/>
    <lineage>
        <taxon>Eukaryota</taxon>
        <taxon>Discoba</taxon>
        <taxon>Euglenozoa</taxon>
        <taxon>Kinetoplastea</taxon>
        <taxon>Metakinetoplastina</taxon>
        <taxon>Eubodonida</taxon>
        <taxon>Bodonidae</taxon>
        <taxon>Bodo</taxon>
    </lineage>
</organism>
<dbReference type="EMBL" id="CYKH01001477">
    <property type="protein sequence ID" value="CUG87228.1"/>
    <property type="molecule type" value="Genomic_DNA"/>
</dbReference>
<evidence type="ECO:0000313" key="2">
    <source>
        <dbReference type="Proteomes" id="UP000051952"/>
    </source>
</evidence>
<dbReference type="AlphaFoldDB" id="A0A0S4JAF6"/>
<keyword evidence="2" id="KW-1185">Reference proteome</keyword>
<gene>
    <name evidence="1" type="ORF">BSAL_09270</name>
</gene>
<name>A0A0S4JAF6_BODSA</name>
<dbReference type="VEuPathDB" id="TriTrypDB:BSAL_09270"/>
<accession>A0A0S4JAF6</accession>
<proteinExistence type="predicted"/>
<sequence length="162" mass="18567">MLLQLVKSIFSLMLYIWSIALNNAVRKNVQRQKQLSVDKTRFVFIPARGCRFSSITKVVDSFSAFVIEHVTAPHVECVASDGRATLRSTDIVIHVMEGQERYGRHAEMIPNHAREYYVEMASYRYDCGPTRNIIKCENNAVSLGHELTQQFFSQLLSHTNKT</sequence>
<evidence type="ECO:0000313" key="1">
    <source>
        <dbReference type="EMBL" id="CUG87228.1"/>
    </source>
</evidence>
<reference evidence="2" key="1">
    <citation type="submission" date="2015-09" db="EMBL/GenBank/DDBJ databases">
        <authorList>
            <consortium name="Pathogen Informatics"/>
        </authorList>
    </citation>
    <scope>NUCLEOTIDE SEQUENCE [LARGE SCALE GENOMIC DNA]</scope>
    <source>
        <strain evidence="2">Lake Konstanz</strain>
    </source>
</reference>